<name>H6NNZ0_9BACL</name>
<dbReference type="Proteomes" id="UP000007523">
    <property type="component" value="Chromosome"/>
</dbReference>
<proteinExistence type="predicted"/>
<dbReference type="KEGG" id="pmq:PM3016_4292"/>
<feature type="domain" description="Cupin type-2" evidence="1">
    <location>
        <begin position="224"/>
        <end position="280"/>
    </location>
</feature>
<dbReference type="PANTHER" id="PTHR36440">
    <property type="entry name" value="PUTATIVE (AFU_ORTHOLOGUE AFUA_8G07350)-RELATED"/>
    <property type="match status" value="1"/>
</dbReference>
<dbReference type="EMBL" id="CP003235">
    <property type="protein sequence ID" value="AFC31064.1"/>
    <property type="molecule type" value="Genomic_DNA"/>
</dbReference>
<dbReference type="CDD" id="cd02215">
    <property type="entry name" value="cupin_QDO_N_C"/>
    <property type="match status" value="2"/>
</dbReference>
<protein>
    <submittedName>
        <fullName evidence="2">QdoI</fullName>
    </submittedName>
</protein>
<dbReference type="InterPro" id="IPR011051">
    <property type="entry name" value="RmlC_Cupin_sf"/>
</dbReference>
<sequence>MTVVCTRLPQEMRPYLLRAGEGERYVFGRQVASVMASSQSTGGVFEMVVLSGAKGEEFPLHRHAKSYESVIVLEGKLEFLLNGTYHLLTAGDYVHIPPGTPHAYRMAGHRTKLASYTVPGSISAVYSILGTPYAPVEHPAKPVGAITAEQLEQASAAADIEFLAGPVLWGASSVAEGGVNPGAAAPYVLESGEGDRLLTADQLHSILASQKNTDGEYIFVSSIGPKGDPIVEHYHEHHTETFFCTKGEMTMWANGEEIRLQPGDFLHVPAGTLHSYRLDADYTQVVGLLVSGLFEPFFRTLGDPYEDHIFPSEPGPLRMDRVLGIIHELDLKVVAKSPLDRK</sequence>
<reference evidence="2 3" key="1">
    <citation type="journal article" date="2012" name="J. Bacteriol.">
        <title>Complete Genome Sequence of Paenibacillus mucilaginosus 3016, a Bacterium Functional as Microbial Fertilizer.</title>
        <authorList>
            <person name="Ma M."/>
            <person name="Wang Z."/>
            <person name="Li L."/>
            <person name="Jiang X."/>
            <person name="Guan D."/>
            <person name="Cao F."/>
            <person name="Chen H."/>
            <person name="Wang X."/>
            <person name="Shen D."/>
            <person name="Du B."/>
            <person name="Li J."/>
        </authorList>
    </citation>
    <scope>NUCLEOTIDE SEQUENCE [LARGE SCALE GENOMIC DNA]</scope>
    <source>
        <strain evidence="2 3">3016</strain>
    </source>
</reference>
<gene>
    <name evidence="2" type="ORF">PM3016_4292</name>
</gene>
<dbReference type="Pfam" id="PF07883">
    <property type="entry name" value="Cupin_2"/>
    <property type="match status" value="2"/>
</dbReference>
<evidence type="ECO:0000259" key="1">
    <source>
        <dbReference type="Pfam" id="PF07883"/>
    </source>
</evidence>
<dbReference type="RefSeq" id="WP_014370866.1">
    <property type="nucleotide sequence ID" value="NC_016935.1"/>
</dbReference>
<dbReference type="Gene3D" id="2.60.120.10">
    <property type="entry name" value="Jelly Rolls"/>
    <property type="match status" value="2"/>
</dbReference>
<dbReference type="SUPFAM" id="SSF51182">
    <property type="entry name" value="RmlC-like cupins"/>
    <property type="match status" value="1"/>
</dbReference>
<dbReference type="PANTHER" id="PTHR36440:SF1">
    <property type="entry name" value="PUTATIVE (AFU_ORTHOLOGUE AFUA_8G07350)-RELATED"/>
    <property type="match status" value="1"/>
</dbReference>
<dbReference type="AlphaFoldDB" id="H6NNZ0"/>
<accession>H6NNZ0</accession>
<keyword evidence="3" id="KW-1185">Reference proteome</keyword>
<dbReference type="HOGENOM" id="CLU_733434_0_0_9"/>
<dbReference type="STRING" id="1116391.PM3016_4292"/>
<feature type="domain" description="Cupin type-2" evidence="1">
    <location>
        <begin position="53"/>
        <end position="109"/>
    </location>
</feature>
<evidence type="ECO:0000313" key="2">
    <source>
        <dbReference type="EMBL" id="AFC31064.1"/>
    </source>
</evidence>
<evidence type="ECO:0000313" key="3">
    <source>
        <dbReference type="Proteomes" id="UP000007523"/>
    </source>
</evidence>
<organism evidence="2 3">
    <name type="scientific">Paenibacillus mucilaginosus 3016</name>
    <dbReference type="NCBI Taxonomy" id="1116391"/>
    <lineage>
        <taxon>Bacteria</taxon>
        <taxon>Bacillati</taxon>
        <taxon>Bacillota</taxon>
        <taxon>Bacilli</taxon>
        <taxon>Bacillales</taxon>
        <taxon>Paenibacillaceae</taxon>
        <taxon>Paenibacillus</taxon>
    </lineage>
</organism>
<dbReference type="InterPro" id="IPR013096">
    <property type="entry name" value="Cupin_2"/>
</dbReference>
<dbReference type="InterPro" id="IPR014710">
    <property type="entry name" value="RmlC-like_jellyroll"/>
</dbReference>
<dbReference type="InterPro" id="IPR053146">
    <property type="entry name" value="QDO-like"/>
</dbReference>